<dbReference type="InterPro" id="IPR009009">
    <property type="entry name" value="RlpA-like_DPBB"/>
</dbReference>
<dbReference type="InterPro" id="IPR007112">
    <property type="entry name" value="Expansin/allergen_DPBB_dom"/>
</dbReference>
<accession>A0ABU2UW66</accession>
<dbReference type="RefSeq" id="WP_311637696.1">
    <property type="nucleotide sequence ID" value="NZ_JAVRFF010000064.1"/>
</dbReference>
<dbReference type="EMBL" id="JAVRFF010000064">
    <property type="protein sequence ID" value="MDT0477540.1"/>
    <property type="molecule type" value="Genomic_DNA"/>
</dbReference>
<organism evidence="4 5">
    <name type="scientific">Streptomyces hintoniae</name>
    <dbReference type="NCBI Taxonomy" id="3075521"/>
    <lineage>
        <taxon>Bacteria</taxon>
        <taxon>Bacillati</taxon>
        <taxon>Actinomycetota</taxon>
        <taxon>Actinomycetes</taxon>
        <taxon>Kitasatosporales</taxon>
        <taxon>Streptomycetaceae</taxon>
        <taxon>Streptomyces</taxon>
    </lineage>
</organism>
<dbReference type="InterPro" id="IPR036908">
    <property type="entry name" value="RlpA-like_sf"/>
</dbReference>
<proteinExistence type="predicted"/>
<dbReference type="CDD" id="cd22272">
    <property type="entry name" value="DPBB_EXLX1-like"/>
    <property type="match status" value="1"/>
</dbReference>
<gene>
    <name evidence="4" type="ORF">RM863_36005</name>
</gene>
<comment type="caution">
    <text evidence="4">The sequence shown here is derived from an EMBL/GenBank/DDBJ whole genome shotgun (WGS) entry which is preliminary data.</text>
</comment>
<evidence type="ECO:0000313" key="5">
    <source>
        <dbReference type="Proteomes" id="UP001180489"/>
    </source>
</evidence>
<evidence type="ECO:0000256" key="2">
    <source>
        <dbReference type="SAM" id="MobiDB-lite"/>
    </source>
</evidence>
<feature type="domain" description="Expansin-like EG45" evidence="3">
    <location>
        <begin position="129"/>
        <end position="233"/>
    </location>
</feature>
<dbReference type="PROSITE" id="PS50842">
    <property type="entry name" value="EXPANSIN_EG45"/>
    <property type="match status" value="1"/>
</dbReference>
<feature type="compositionally biased region" description="Low complexity" evidence="2">
    <location>
        <begin position="65"/>
        <end position="80"/>
    </location>
</feature>
<dbReference type="SUPFAM" id="SSF50685">
    <property type="entry name" value="Barwin-like endoglucanases"/>
    <property type="match status" value="1"/>
</dbReference>
<reference evidence="4" key="1">
    <citation type="submission" date="2024-05" db="EMBL/GenBank/DDBJ databases">
        <title>30 novel species of actinomycetes from the DSMZ collection.</title>
        <authorList>
            <person name="Nouioui I."/>
        </authorList>
    </citation>
    <scope>NUCLEOTIDE SEQUENCE</scope>
    <source>
        <strain evidence="4">DSM 41014</strain>
    </source>
</reference>
<dbReference type="InterPro" id="IPR036749">
    <property type="entry name" value="Expansin_CBD_sf"/>
</dbReference>
<dbReference type="Gene3D" id="2.40.40.10">
    <property type="entry name" value="RlpA-like domain"/>
    <property type="match status" value="1"/>
</dbReference>
<dbReference type="InterPro" id="IPR049818">
    <property type="entry name" value="Expansin_EXLX1-like"/>
</dbReference>
<dbReference type="Pfam" id="PF03330">
    <property type="entry name" value="DPBB_1"/>
    <property type="match status" value="1"/>
</dbReference>
<protein>
    <submittedName>
        <fullName evidence="4">Expansin EXLX1 family cellulose-binding protein</fullName>
    </submittedName>
</protein>
<feature type="compositionally biased region" description="Low complexity" evidence="2">
    <location>
        <begin position="34"/>
        <end position="55"/>
    </location>
</feature>
<dbReference type="InterPro" id="IPR051477">
    <property type="entry name" value="Expansin_CellWall"/>
</dbReference>
<keyword evidence="5" id="KW-1185">Reference proteome</keyword>
<dbReference type="PANTHER" id="PTHR31836:SF21">
    <property type="entry name" value="EXPANSIN-LIKE PROTEIN 7"/>
    <property type="match status" value="1"/>
</dbReference>
<sequence>MPRRWLFLSAASALVVVSLVIVLLQGDGSDPGSRDAGSVAGARASGASPIGSTPGSPSPSPTRTPTPSASPTAAESPGASVHAPSPTVSATRPAERSTRAVTASAPLAGRIKPGVTYRGVATFYDADGGGACMYDPGGDVLTGAMNSADYESARACGAFVRVDAGGGSVTVRITNECPGDCAPGQIDLSAEAFARLAAPSAGRVPISWTLVSPSDTGTVSVRYKTGSTRWWCGIQLIGHRNPLARLEVRTGGGWRALPRAGYNYFLAEDGGGCGGSIRVTDIYGERLTLDGIAVRPDTVQPTGVQFARH</sequence>
<evidence type="ECO:0000259" key="3">
    <source>
        <dbReference type="PROSITE" id="PS50842"/>
    </source>
</evidence>
<dbReference type="NCBIfam" id="NF041144">
    <property type="entry name" value="expansin_EXLX1"/>
    <property type="match status" value="1"/>
</dbReference>
<dbReference type="Proteomes" id="UP001180489">
    <property type="component" value="Unassembled WGS sequence"/>
</dbReference>
<keyword evidence="1" id="KW-0732">Signal</keyword>
<dbReference type="SMART" id="SM00837">
    <property type="entry name" value="DPBB_1"/>
    <property type="match status" value="1"/>
</dbReference>
<dbReference type="Gene3D" id="2.60.40.760">
    <property type="entry name" value="Expansin, cellulose-binding-like domain"/>
    <property type="match status" value="1"/>
</dbReference>
<evidence type="ECO:0000313" key="4">
    <source>
        <dbReference type="EMBL" id="MDT0477540.1"/>
    </source>
</evidence>
<feature type="region of interest" description="Disordered" evidence="2">
    <location>
        <begin position="28"/>
        <end position="102"/>
    </location>
</feature>
<dbReference type="PANTHER" id="PTHR31836">
    <property type="match status" value="1"/>
</dbReference>
<evidence type="ECO:0000256" key="1">
    <source>
        <dbReference type="ARBA" id="ARBA00022729"/>
    </source>
</evidence>
<name>A0ABU2UW66_9ACTN</name>